<sequence>MVDFGPRLPGSKNHLRFVDWLAREFRAAGLSTGPCESYAYTRWEPKRWGLDILETDDTRSVRDVAYFVRSKPTGSAGVEGPLVYAGDLNPQGPAHMPDFAKGSILVFNARLPQKTLHDIVRPHFIHLRDERESDVLDVPYHRLWTMPSFQMDELAARGAAGAVIVIDASSAMIAGNFSPHASSYKSQLPALFVGEDQGDWVRSAAKAGRTARFTLDAQWIDGVVPQITAVLPGETDEIVIVDSHTDGQNFIEENGAIAMLQLARHFASLPVGQRLRRTLVFGAWPGHMSGSLPEAPGWARAHPELMRRAAAAFTIEHLGASEWADIPGKGYAATGHNEYMNWPATAGPLTELLIDGIKRHDLLRHAVEAAPGYTTGRVFHESGIPMIACIAGPNYLLSVAPNGHMDKLDAGLASRQTAMIAEIIKAIDTLSIAELRRADASLGANPVSGPSGTRSASCTKIG</sequence>
<organism evidence="2 3">
    <name type="scientific">Sphingomonas paucimobilis NBRC 13935</name>
    <dbReference type="NCBI Taxonomy" id="1219050"/>
    <lineage>
        <taxon>Bacteria</taxon>
        <taxon>Pseudomonadati</taxon>
        <taxon>Pseudomonadota</taxon>
        <taxon>Alphaproteobacteria</taxon>
        <taxon>Sphingomonadales</taxon>
        <taxon>Sphingomonadaceae</taxon>
        <taxon>Sphingomonas</taxon>
    </lineage>
</organism>
<evidence type="ECO:0000256" key="1">
    <source>
        <dbReference type="SAM" id="MobiDB-lite"/>
    </source>
</evidence>
<feature type="region of interest" description="Disordered" evidence="1">
    <location>
        <begin position="443"/>
        <end position="462"/>
    </location>
</feature>
<proteinExistence type="predicted"/>
<dbReference type="Proteomes" id="UP000032025">
    <property type="component" value="Unassembled WGS sequence"/>
</dbReference>
<protein>
    <submittedName>
        <fullName evidence="2">DNA, contig: SP612</fullName>
    </submittedName>
</protein>
<evidence type="ECO:0000313" key="3">
    <source>
        <dbReference type="Proteomes" id="UP000032025"/>
    </source>
</evidence>
<reference evidence="2 3" key="1">
    <citation type="submission" date="2014-08" db="EMBL/GenBank/DDBJ databases">
        <title>Whole genome shotgun sequence of Sphingomonas paucimobilis NBRC 13935.</title>
        <authorList>
            <person name="Hosoyama A."/>
            <person name="Hashimoto M."/>
            <person name="Hosoyama Y."/>
            <person name="Noguchi M."/>
            <person name="Uohara A."/>
            <person name="Ohji S."/>
            <person name="Katano-Makiyama Y."/>
            <person name="Ichikawa N."/>
            <person name="Kimura A."/>
            <person name="Yamazoe A."/>
            <person name="Fujita N."/>
        </authorList>
    </citation>
    <scope>NUCLEOTIDE SEQUENCE [LARGE SCALE GENOMIC DNA]</scope>
    <source>
        <strain evidence="2 3">NBRC 13935</strain>
    </source>
</reference>
<gene>
    <name evidence="2" type="ORF">SP6_12_00020</name>
</gene>
<dbReference type="GeneID" id="78526053"/>
<name>A0A0C9NCY0_SPHPI</name>
<dbReference type="EMBL" id="BBJS01000012">
    <property type="protein sequence ID" value="GAN12608.1"/>
    <property type="molecule type" value="Genomic_DNA"/>
</dbReference>
<comment type="caution">
    <text evidence="2">The sequence shown here is derived from an EMBL/GenBank/DDBJ whole genome shotgun (WGS) entry which is preliminary data.</text>
</comment>
<dbReference type="Gene3D" id="3.50.30.30">
    <property type="match status" value="1"/>
</dbReference>
<dbReference type="RefSeq" id="WP_007404206.1">
    <property type="nucleotide sequence ID" value="NZ_BBJS01000012.1"/>
</dbReference>
<keyword evidence="3" id="KW-1185">Reference proteome</keyword>
<dbReference type="SUPFAM" id="SSF53187">
    <property type="entry name" value="Zn-dependent exopeptidases"/>
    <property type="match status" value="1"/>
</dbReference>
<feature type="compositionally biased region" description="Polar residues" evidence="1">
    <location>
        <begin position="448"/>
        <end position="462"/>
    </location>
</feature>
<accession>A0A0C9NCY0</accession>
<evidence type="ECO:0000313" key="2">
    <source>
        <dbReference type="EMBL" id="GAN12608.1"/>
    </source>
</evidence>
<dbReference type="Gene3D" id="3.40.630.10">
    <property type="entry name" value="Zn peptidases"/>
    <property type="match status" value="1"/>
</dbReference>
<dbReference type="AlphaFoldDB" id="A0A0C9NCY0"/>